<dbReference type="Pfam" id="PF03372">
    <property type="entry name" value="Exo_endo_phos"/>
    <property type="match status" value="1"/>
</dbReference>
<dbReference type="RefSeq" id="WP_286336194.1">
    <property type="nucleotide sequence ID" value="NZ_AP027370.1"/>
</dbReference>
<name>A0ABM8FNA5_9BACT</name>
<proteinExistence type="predicted"/>
<dbReference type="Gene3D" id="3.60.10.10">
    <property type="entry name" value="Endonuclease/exonuclease/phosphatase"/>
    <property type="match status" value="1"/>
</dbReference>
<dbReference type="InterPro" id="IPR036691">
    <property type="entry name" value="Endo/exonu/phosph_ase_sf"/>
</dbReference>
<organism evidence="2 3">
    <name type="scientific">Hydrogenimonas cancrithermarum</name>
    <dbReference type="NCBI Taxonomy" id="2993563"/>
    <lineage>
        <taxon>Bacteria</taxon>
        <taxon>Pseudomonadati</taxon>
        <taxon>Campylobacterota</taxon>
        <taxon>Epsilonproteobacteria</taxon>
        <taxon>Campylobacterales</taxon>
        <taxon>Hydrogenimonadaceae</taxon>
        <taxon>Hydrogenimonas</taxon>
    </lineage>
</organism>
<gene>
    <name evidence="2" type="ORF">HCR_15460</name>
</gene>
<keyword evidence="3" id="KW-1185">Reference proteome</keyword>
<dbReference type="Proteomes" id="UP001321445">
    <property type="component" value="Chromosome"/>
</dbReference>
<evidence type="ECO:0000259" key="1">
    <source>
        <dbReference type="Pfam" id="PF03372"/>
    </source>
</evidence>
<dbReference type="InterPro" id="IPR005135">
    <property type="entry name" value="Endo/exonuclease/phosphatase"/>
</dbReference>
<protein>
    <submittedName>
        <fullName evidence="2">UPF0294 protein</fullName>
    </submittedName>
</protein>
<accession>A0ABM8FNA5</accession>
<dbReference type="SUPFAM" id="SSF56219">
    <property type="entry name" value="DNase I-like"/>
    <property type="match status" value="1"/>
</dbReference>
<evidence type="ECO:0000313" key="3">
    <source>
        <dbReference type="Proteomes" id="UP001321445"/>
    </source>
</evidence>
<dbReference type="NCBIfam" id="NF003842">
    <property type="entry name" value="PRK05421.1-4"/>
    <property type="match status" value="1"/>
</dbReference>
<feature type="domain" description="Endonuclease/exonuclease/phosphatase" evidence="1">
    <location>
        <begin position="7"/>
        <end position="217"/>
    </location>
</feature>
<evidence type="ECO:0000313" key="2">
    <source>
        <dbReference type="EMBL" id="BDY13234.1"/>
    </source>
</evidence>
<reference evidence="2 3" key="1">
    <citation type="submission" date="2023-03" db="EMBL/GenBank/DDBJ databases">
        <title>Description of Hydrogenimonas sp. ISO32.</title>
        <authorList>
            <person name="Mino S."/>
            <person name="Fukazawa S."/>
            <person name="Sawabe T."/>
        </authorList>
    </citation>
    <scope>NUCLEOTIDE SEQUENCE [LARGE SCALE GENOMIC DNA]</scope>
    <source>
        <strain evidence="2 3">ISO32</strain>
    </source>
</reference>
<dbReference type="EMBL" id="AP027370">
    <property type="protein sequence ID" value="BDY13234.1"/>
    <property type="molecule type" value="Genomic_DNA"/>
</dbReference>
<sequence length="226" mass="26098">MALLHIVSWNVQKRTLSASFYHTFEALVKSCPADLLLFQEARMPHDRLPTPLRGYFHAMGSNFARFRHRFGVLTLSHMEPIETYSYHSKVRELGFATRKSALLTRYRLAGDETLSLLNIHAINFVPYRLFARELDAISHLLDDVVETRLVVAGDFNTWSPKRRAYLEEVMARHSLHHVHPRHARAVKSVLGEPLDHIFYRGIVLMDAFVLETPVSDHNPICAKFRV</sequence>